<keyword evidence="1" id="KW-0812">Transmembrane</keyword>
<organism evidence="2 3">
    <name type="scientific">Streptomyces scabiei (strain 87.22)</name>
    <dbReference type="NCBI Taxonomy" id="680198"/>
    <lineage>
        <taxon>Bacteria</taxon>
        <taxon>Bacillati</taxon>
        <taxon>Actinomycetota</taxon>
        <taxon>Actinomycetes</taxon>
        <taxon>Kitasatosporales</taxon>
        <taxon>Streptomycetaceae</taxon>
        <taxon>Streptomyces</taxon>
    </lineage>
</organism>
<keyword evidence="1" id="KW-0472">Membrane</keyword>
<evidence type="ECO:0000313" key="3">
    <source>
        <dbReference type="Proteomes" id="UP000001444"/>
    </source>
</evidence>
<feature type="transmembrane region" description="Helical" evidence="1">
    <location>
        <begin position="21"/>
        <end position="39"/>
    </location>
</feature>
<keyword evidence="3" id="KW-1185">Reference proteome</keyword>
<reference evidence="2 3" key="1">
    <citation type="journal article" date="2010" name="Mol. Plant Microbe Interact.">
        <title>Streptomyces scabies 87-22 contains a coronafacic acid-like biosynthetic cluster that contributes to plant-microbe interactions.</title>
        <authorList>
            <person name="Bignell D.R."/>
            <person name="Seipke R.F."/>
            <person name="Huguet-Tapia J.C."/>
            <person name="Chambers A.H."/>
            <person name="Parry R.J."/>
            <person name="Loria R."/>
        </authorList>
    </citation>
    <scope>NUCLEOTIDE SEQUENCE [LARGE SCALE GENOMIC DNA]</scope>
    <source>
        <strain evidence="2 3">87.22</strain>
    </source>
</reference>
<dbReference type="STRING" id="680198.SCAB_1081"/>
<name>C9ZCV4_STRSW</name>
<evidence type="ECO:0000256" key="1">
    <source>
        <dbReference type="SAM" id="Phobius"/>
    </source>
</evidence>
<accession>C9ZCV4</accession>
<sequence>MKLHGFQDLRRRTGRERLVEGTLLVAHVAAYVTLLLTTMPLTHALVFAALHQAWFGLHLGMAFAPHHKGTDMPDPDGEKGGHLRLQVLTSRTVRGSFLTDWFRGASTTRSSTTCSPACPART</sequence>
<dbReference type="HOGENOM" id="CLU_2025513_0_0_11"/>
<gene>
    <name evidence="2" type="ordered locus">SCAB_1081</name>
</gene>
<evidence type="ECO:0000313" key="2">
    <source>
        <dbReference type="EMBL" id="CBG67338.1"/>
    </source>
</evidence>
<dbReference type="AlphaFoldDB" id="C9ZCV4"/>
<dbReference type="eggNOG" id="COG3239">
    <property type="taxonomic scope" value="Bacteria"/>
</dbReference>
<dbReference type="Proteomes" id="UP000001444">
    <property type="component" value="Chromosome"/>
</dbReference>
<protein>
    <submittedName>
        <fullName evidence="2">Uncharacterized protein</fullName>
    </submittedName>
</protein>
<dbReference type="EMBL" id="FN554889">
    <property type="protein sequence ID" value="CBG67338.1"/>
    <property type="molecule type" value="Genomic_DNA"/>
</dbReference>
<dbReference type="KEGG" id="scb:SCAB_1081"/>
<keyword evidence="1" id="KW-1133">Transmembrane helix</keyword>
<proteinExistence type="predicted"/>